<dbReference type="InterPro" id="IPR013108">
    <property type="entry name" value="Amidohydro_3"/>
</dbReference>
<dbReference type="EMBL" id="DYZA01000011">
    <property type="protein sequence ID" value="HJD96098.1"/>
    <property type="molecule type" value="Genomic_DNA"/>
</dbReference>
<dbReference type="SUPFAM" id="SSF51338">
    <property type="entry name" value="Composite domain of metallo-dependent hydrolases"/>
    <property type="match status" value="1"/>
</dbReference>
<dbReference type="Gene3D" id="3.20.20.140">
    <property type="entry name" value="Metal-dependent hydrolases"/>
    <property type="match status" value="1"/>
</dbReference>
<dbReference type="Gene3D" id="2.30.40.10">
    <property type="entry name" value="Urease, subunit C, domain 1"/>
    <property type="match status" value="1"/>
</dbReference>
<protein>
    <submittedName>
        <fullName evidence="3">Amidohydrolase family protein</fullName>
    </submittedName>
</protein>
<dbReference type="Pfam" id="PF07969">
    <property type="entry name" value="Amidohydro_3"/>
    <property type="match status" value="2"/>
</dbReference>
<feature type="signal peptide" evidence="1">
    <location>
        <begin position="1"/>
        <end position="21"/>
    </location>
</feature>
<dbReference type="Gene3D" id="3.10.310.70">
    <property type="match status" value="1"/>
</dbReference>
<accession>A0A921AU02</accession>
<dbReference type="AlphaFoldDB" id="A0A921AU02"/>
<feature type="domain" description="Amidohydrolase 3" evidence="2">
    <location>
        <begin position="537"/>
        <end position="721"/>
    </location>
</feature>
<dbReference type="PANTHER" id="PTHR22642:SF2">
    <property type="entry name" value="PROTEIN LONG AFTER FAR-RED 3"/>
    <property type="match status" value="1"/>
</dbReference>
<feature type="domain" description="Amidohydrolase 3" evidence="2">
    <location>
        <begin position="87"/>
        <end position="490"/>
    </location>
</feature>
<evidence type="ECO:0000256" key="1">
    <source>
        <dbReference type="SAM" id="SignalP"/>
    </source>
</evidence>
<dbReference type="RefSeq" id="WP_304120181.1">
    <property type="nucleotide sequence ID" value="NZ_DYZA01000011.1"/>
</dbReference>
<gene>
    <name evidence="3" type="ORF">K8W16_00415</name>
</gene>
<feature type="chain" id="PRO_5036789819" evidence="1">
    <location>
        <begin position="22"/>
        <end position="878"/>
    </location>
</feature>
<dbReference type="InterPro" id="IPR011059">
    <property type="entry name" value="Metal-dep_hydrolase_composite"/>
</dbReference>
<reference evidence="3" key="2">
    <citation type="submission" date="2021-09" db="EMBL/GenBank/DDBJ databases">
        <authorList>
            <person name="Gilroy R."/>
        </authorList>
    </citation>
    <scope>NUCLEOTIDE SEQUENCE</scope>
    <source>
        <strain evidence="3">ChiGjej2B2-19336</strain>
    </source>
</reference>
<dbReference type="Proteomes" id="UP000698963">
    <property type="component" value="Unassembled WGS sequence"/>
</dbReference>
<comment type="caution">
    <text evidence="3">The sequence shown here is derived from an EMBL/GenBank/DDBJ whole genome shotgun (WGS) entry which is preliminary data.</text>
</comment>
<evidence type="ECO:0000313" key="4">
    <source>
        <dbReference type="Proteomes" id="UP000698963"/>
    </source>
</evidence>
<dbReference type="PANTHER" id="PTHR22642">
    <property type="entry name" value="IMIDAZOLONEPROPIONASE"/>
    <property type="match status" value="1"/>
</dbReference>
<evidence type="ECO:0000313" key="3">
    <source>
        <dbReference type="EMBL" id="HJD96098.1"/>
    </source>
</evidence>
<organism evidence="3 4">
    <name type="scientific">Mailhella massiliensis</name>
    <dbReference type="NCBI Taxonomy" id="1903261"/>
    <lineage>
        <taxon>Bacteria</taxon>
        <taxon>Pseudomonadati</taxon>
        <taxon>Thermodesulfobacteriota</taxon>
        <taxon>Desulfovibrionia</taxon>
        <taxon>Desulfovibrionales</taxon>
        <taxon>Desulfovibrionaceae</taxon>
        <taxon>Mailhella</taxon>
    </lineage>
</organism>
<keyword evidence="1" id="KW-0732">Signal</keyword>
<name>A0A921AU02_9BACT</name>
<reference evidence="3" key="1">
    <citation type="journal article" date="2021" name="PeerJ">
        <title>Extensive microbial diversity within the chicken gut microbiome revealed by metagenomics and culture.</title>
        <authorList>
            <person name="Gilroy R."/>
            <person name="Ravi A."/>
            <person name="Getino M."/>
            <person name="Pursley I."/>
            <person name="Horton D.L."/>
            <person name="Alikhan N.F."/>
            <person name="Baker D."/>
            <person name="Gharbi K."/>
            <person name="Hall N."/>
            <person name="Watson M."/>
            <person name="Adriaenssens E.M."/>
            <person name="Foster-Nyarko E."/>
            <person name="Jarju S."/>
            <person name="Secka A."/>
            <person name="Antonio M."/>
            <person name="Oren A."/>
            <person name="Chaudhuri R.R."/>
            <person name="La Ragione R."/>
            <person name="Hildebrand F."/>
            <person name="Pallen M.J."/>
        </authorList>
    </citation>
    <scope>NUCLEOTIDE SEQUENCE</scope>
    <source>
        <strain evidence="3">ChiGjej2B2-19336</strain>
    </source>
</reference>
<sequence>MTTRPLLPLLMLSLLCPEGQAAASVQDTVDTLYHNGVIRTMTDTSAEARNVKNASTAETLATRDGVIIFTGTEKEARARGYFRKALRVVDLRGKTLMPGFVDGHGHFPEQGQYDLYEINLNSAPLGDMASIADYQKALAARCSAAEPNQWILGWGYDDTSITDMRHPTREDIDTVCPGNPVYLRHISGHMGVANSLALEKAGLDKNAEALATEGVVKDGAGRPTGLLMETRAMGLVTSLPDFPKPDMQKSLARACHVYASRGVTTADQGASLMTVHLPLFQEGLRQGTLSLRVVLHPLAVYDIVTPEGIFDAAGGQNRKALGWKDGPDERSSLRFCDGEKAVPTGSDITRFGLGPDGSPTSPKQGLPEGRIFLGAWKILFDGSPQGYTAWLKAPGYYNWGSYSAADSFDGAPYFNGARGTLNLSPRRMGELIRLYHGAGQSTETHTNGNAAAEAWVAALERAVCAFPQREDTRHTSIHAQMLELQHIQRMTGNYRDLEGSSALYSGLKGAFEGGRLDPQAVGAPDMETLSRLMAKQHLCSSYFIDHVYFWGERHRNIFLGPGRADNMSPAGWSAYYLQPFSFHSDTFVTPIHPLRSVQTSLMRMSASTPLSPGGTLISGTGKDIRATVCLPARDPAQTKTVMMGSFPNFDQRINILQALLAVTRLPAWQNKLEGRFGSLQKGLAADFVILEQDPFIVAAEKPEKLSSIRVMATLVGDRLVYGFLPGSAVTASPPAPSYLGSRGPRLTMLSCQAVTQNSLPPLQKGERLLGAYAFRAEAKGGGTPLFQMDMLGTGGKVKEVRMAATAGRDERRAFAFSGGGALAPGEFHIAPLSDPTRLLGRDDPLQKGETYLVLFSPPDAEHEILTCSVMLTVKKTQS</sequence>
<dbReference type="GO" id="GO:0016810">
    <property type="term" value="F:hydrolase activity, acting on carbon-nitrogen (but not peptide) bonds"/>
    <property type="evidence" value="ECO:0007669"/>
    <property type="project" value="InterPro"/>
</dbReference>
<proteinExistence type="predicted"/>
<evidence type="ECO:0000259" key="2">
    <source>
        <dbReference type="Pfam" id="PF07969"/>
    </source>
</evidence>